<feature type="coiled-coil region" evidence="1">
    <location>
        <begin position="320"/>
        <end position="347"/>
    </location>
</feature>
<evidence type="ECO:0000256" key="2">
    <source>
        <dbReference type="SAM" id="MobiDB-lite"/>
    </source>
</evidence>
<keyword evidence="4" id="KW-1185">Reference proteome</keyword>
<dbReference type="RefSeq" id="WP_309541415.1">
    <property type="nucleotide sequence ID" value="NZ_CP133659.1"/>
</dbReference>
<keyword evidence="1" id="KW-0175">Coiled coil</keyword>
<protein>
    <submittedName>
        <fullName evidence="3">Uncharacterized protein</fullName>
    </submittedName>
</protein>
<evidence type="ECO:0000313" key="3">
    <source>
        <dbReference type="EMBL" id="WMW65407.1"/>
    </source>
</evidence>
<feature type="region of interest" description="Disordered" evidence="2">
    <location>
        <begin position="386"/>
        <end position="407"/>
    </location>
</feature>
<dbReference type="EMBL" id="CP133659">
    <property type="protein sequence ID" value="WMW65407.1"/>
    <property type="molecule type" value="Genomic_DNA"/>
</dbReference>
<reference evidence="3" key="1">
    <citation type="submission" date="2023-09" db="EMBL/GenBank/DDBJ databases">
        <authorList>
            <consortium name="CW5 consortium"/>
            <person name="Lu C.-W."/>
        </authorList>
    </citation>
    <scope>NUCLEOTIDE SEQUENCE</scope>
    <source>
        <strain evidence="3">KPS</strain>
    </source>
</reference>
<evidence type="ECO:0000313" key="4">
    <source>
        <dbReference type="Proteomes" id="UP001180616"/>
    </source>
</evidence>
<sequence>MPITSHCSDVSGGADRAPDPRARRIADAILRWLASGVRLDAPACTFLEAQLGVSGLAGLCAMEVAARLASLLGAESEVQAASLSPVTPDYPDTPDTPGAAAEVALEYLLYPDTALRVSVERLLATQADEDAPGASDPGAPSARLADAVLAVLPPDATAVLHVPDVSGVSEDLSNLPHTAHAPHGLNTSGTPGPGAMPGSVRRILPVPSWAMAQLVRRLRLDRVIPAPMAAAVAEHLPEQQALAVRLALRDARFDLTEAAPAPLVASTGSSLGPARESRPDLVLRFIRRMPPSDPGYIETLALWLDLLHDLPPGKSAHAALSARRERLARAAREADEFTERLGRLNMEILMLQGVHAPALDAAEARRRVRLMDRMCLAVLGRPAALDPAEDGMAPRTPDGHDLGAFDPATGLDDLMRLLS</sequence>
<proteinExistence type="predicted"/>
<dbReference type="Proteomes" id="UP001180616">
    <property type="component" value="Chromosome"/>
</dbReference>
<evidence type="ECO:0000256" key="1">
    <source>
        <dbReference type="SAM" id="Coils"/>
    </source>
</evidence>
<name>A0ABY9R2J0_9BACT</name>
<organism evidence="3 4">
    <name type="scientific">Nitratidesulfovibrio liaohensis</name>
    <dbReference type="NCBI Taxonomy" id="2604158"/>
    <lineage>
        <taxon>Bacteria</taxon>
        <taxon>Pseudomonadati</taxon>
        <taxon>Thermodesulfobacteriota</taxon>
        <taxon>Desulfovibrionia</taxon>
        <taxon>Desulfovibrionales</taxon>
        <taxon>Desulfovibrionaceae</taxon>
        <taxon>Nitratidesulfovibrio</taxon>
    </lineage>
</organism>
<gene>
    <name evidence="3" type="ORF">KPS_003533</name>
</gene>
<accession>A0ABY9R2J0</accession>